<evidence type="ECO:0000256" key="2">
    <source>
        <dbReference type="ARBA" id="ARBA00004664"/>
    </source>
</evidence>
<dbReference type="PANTHER" id="PTHR42894">
    <property type="entry name" value="N-(5'-PHOSPHORIBOSYL)ANTHRANILATE ISOMERASE"/>
    <property type="match status" value="1"/>
</dbReference>
<evidence type="ECO:0000256" key="7">
    <source>
        <dbReference type="ARBA" id="ARBA00023141"/>
    </source>
</evidence>
<feature type="domain" description="N-(5'phosphoribosyl) anthranilate isomerase (PRAI)" evidence="10">
    <location>
        <begin position="3"/>
        <end position="195"/>
    </location>
</feature>
<gene>
    <name evidence="9" type="primary">trpF</name>
    <name evidence="11" type="ORF">ACFOEO_11750</name>
</gene>
<keyword evidence="7 9" id="KW-0057">Aromatic amino acid biosynthesis</keyword>
<name>A0ABV7N8N8_9STAP</name>
<dbReference type="SUPFAM" id="SSF51366">
    <property type="entry name" value="Ribulose-phoshate binding barrel"/>
    <property type="match status" value="1"/>
</dbReference>
<evidence type="ECO:0000256" key="9">
    <source>
        <dbReference type="HAMAP-Rule" id="MF_00135"/>
    </source>
</evidence>
<keyword evidence="8 9" id="KW-0413">Isomerase</keyword>
<dbReference type="Proteomes" id="UP001595637">
    <property type="component" value="Unassembled WGS sequence"/>
</dbReference>
<keyword evidence="5 9" id="KW-0028">Amino-acid biosynthesis</keyword>
<protein>
    <recommendedName>
        <fullName evidence="4 9">N-(5'-phosphoribosyl)anthranilate isomerase</fullName>
        <shortName evidence="9">PRAI</shortName>
        <ecNumber evidence="3 9">5.3.1.24</ecNumber>
    </recommendedName>
</protein>
<dbReference type="InterPro" id="IPR013785">
    <property type="entry name" value="Aldolase_TIM"/>
</dbReference>
<dbReference type="EC" id="5.3.1.24" evidence="3 9"/>
<dbReference type="InterPro" id="IPR044643">
    <property type="entry name" value="TrpF_fam"/>
</dbReference>
<dbReference type="InterPro" id="IPR011060">
    <property type="entry name" value="RibuloseP-bd_barrel"/>
</dbReference>
<evidence type="ECO:0000259" key="10">
    <source>
        <dbReference type="Pfam" id="PF00697"/>
    </source>
</evidence>
<dbReference type="HAMAP" id="MF_00135">
    <property type="entry name" value="PRAI"/>
    <property type="match status" value="1"/>
</dbReference>
<reference evidence="12" key="1">
    <citation type="journal article" date="2019" name="Int. J. Syst. Evol. Microbiol.">
        <title>The Global Catalogue of Microorganisms (GCM) 10K type strain sequencing project: providing services to taxonomists for standard genome sequencing and annotation.</title>
        <authorList>
            <consortium name="The Broad Institute Genomics Platform"/>
            <consortium name="The Broad Institute Genome Sequencing Center for Infectious Disease"/>
            <person name="Wu L."/>
            <person name="Ma J."/>
        </authorList>
    </citation>
    <scope>NUCLEOTIDE SEQUENCE [LARGE SCALE GENOMIC DNA]</scope>
    <source>
        <strain evidence="12">CCM 7756</strain>
    </source>
</reference>
<organism evidence="11 12">
    <name type="scientific">Salinicoccus sesuvii</name>
    <dbReference type="NCBI Taxonomy" id="868281"/>
    <lineage>
        <taxon>Bacteria</taxon>
        <taxon>Bacillati</taxon>
        <taxon>Bacillota</taxon>
        <taxon>Bacilli</taxon>
        <taxon>Bacillales</taxon>
        <taxon>Staphylococcaceae</taxon>
        <taxon>Salinicoccus</taxon>
    </lineage>
</organism>
<evidence type="ECO:0000256" key="4">
    <source>
        <dbReference type="ARBA" id="ARBA00022272"/>
    </source>
</evidence>
<dbReference type="RefSeq" id="WP_380656085.1">
    <property type="nucleotide sequence ID" value="NZ_JBHRVQ010000001.1"/>
</dbReference>
<comment type="caution">
    <text evidence="11">The sequence shown here is derived from an EMBL/GenBank/DDBJ whole genome shotgun (WGS) entry which is preliminary data.</text>
</comment>
<evidence type="ECO:0000256" key="3">
    <source>
        <dbReference type="ARBA" id="ARBA00012572"/>
    </source>
</evidence>
<evidence type="ECO:0000256" key="6">
    <source>
        <dbReference type="ARBA" id="ARBA00022822"/>
    </source>
</evidence>
<keyword evidence="12" id="KW-1185">Reference proteome</keyword>
<comment type="pathway">
    <text evidence="2 9">Amino-acid biosynthesis; L-tryptophan biosynthesis; L-tryptophan from chorismate: step 3/5.</text>
</comment>
<evidence type="ECO:0000313" key="11">
    <source>
        <dbReference type="EMBL" id="MFC3389253.1"/>
    </source>
</evidence>
<dbReference type="Gene3D" id="3.20.20.70">
    <property type="entry name" value="Aldolase class I"/>
    <property type="match status" value="1"/>
</dbReference>
<evidence type="ECO:0000256" key="5">
    <source>
        <dbReference type="ARBA" id="ARBA00022605"/>
    </source>
</evidence>
<dbReference type="PANTHER" id="PTHR42894:SF1">
    <property type="entry name" value="N-(5'-PHOSPHORIBOSYL)ANTHRANILATE ISOMERASE"/>
    <property type="match status" value="1"/>
</dbReference>
<sequence>MKIKICGIQSPEAAEWAVESGADMIGLVFAPSRRQLDAKKARRIVDAVRGRIQCVGVFVNAPAREVMDIYEAVGLDYVQLHGDESKGYVNTLGLPVIKAFSINQMSVREMFQYDADYILIDSPPGKYRGGSGHAFDWSALDDSAIDKNKLILAGGINSLNIRAAYESVAPAGVDISSGVETGGKKDEKKIHELMEKMKGVDRNGKNLYTTE</sequence>
<keyword evidence="6 9" id="KW-0822">Tryptophan biosynthesis</keyword>
<evidence type="ECO:0000256" key="1">
    <source>
        <dbReference type="ARBA" id="ARBA00001164"/>
    </source>
</evidence>
<dbReference type="EMBL" id="JBHRVQ010000001">
    <property type="protein sequence ID" value="MFC3389253.1"/>
    <property type="molecule type" value="Genomic_DNA"/>
</dbReference>
<dbReference type="GO" id="GO:0016853">
    <property type="term" value="F:isomerase activity"/>
    <property type="evidence" value="ECO:0007669"/>
    <property type="project" value="UniProtKB-KW"/>
</dbReference>
<proteinExistence type="inferred from homology"/>
<dbReference type="CDD" id="cd00405">
    <property type="entry name" value="PRAI"/>
    <property type="match status" value="1"/>
</dbReference>
<comment type="catalytic activity">
    <reaction evidence="1 9">
        <text>N-(5-phospho-beta-D-ribosyl)anthranilate = 1-(2-carboxyphenylamino)-1-deoxy-D-ribulose 5-phosphate</text>
        <dbReference type="Rhea" id="RHEA:21540"/>
        <dbReference type="ChEBI" id="CHEBI:18277"/>
        <dbReference type="ChEBI" id="CHEBI:58613"/>
        <dbReference type="EC" id="5.3.1.24"/>
    </reaction>
</comment>
<evidence type="ECO:0000256" key="8">
    <source>
        <dbReference type="ARBA" id="ARBA00023235"/>
    </source>
</evidence>
<accession>A0ABV7N8N8</accession>
<dbReference type="InterPro" id="IPR001240">
    <property type="entry name" value="PRAI_dom"/>
</dbReference>
<evidence type="ECO:0000313" key="12">
    <source>
        <dbReference type="Proteomes" id="UP001595637"/>
    </source>
</evidence>
<comment type="similarity">
    <text evidence="9">Belongs to the TrpF family.</text>
</comment>
<dbReference type="Pfam" id="PF00697">
    <property type="entry name" value="PRAI"/>
    <property type="match status" value="1"/>
</dbReference>